<evidence type="ECO:0000313" key="4">
    <source>
        <dbReference type="Proteomes" id="UP000712080"/>
    </source>
</evidence>
<gene>
    <name evidence="3" type="ORF">G6047_09145</name>
</gene>
<reference evidence="3" key="1">
    <citation type="submission" date="2020-02" db="EMBL/GenBank/DDBJ databases">
        <title>Flavobacterium sp. genome.</title>
        <authorList>
            <person name="Jung H.S."/>
            <person name="Baek J.H."/>
            <person name="Jeon C.O."/>
        </authorList>
    </citation>
    <scope>NUCLEOTIDE SEQUENCE</scope>
    <source>
        <strain evidence="3">SE-s28</strain>
    </source>
</reference>
<evidence type="ECO:0000256" key="2">
    <source>
        <dbReference type="SAM" id="SignalP"/>
    </source>
</evidence>
<dbReference type="EMBL" id="JAAMPU010000104">
    <property type="protein sequence ID" value="NMH28196.1"/>
    <property type="molecule type" value="Genomic_DNA"/>
</dbReference>
<feature type="coiled-coil region" evidence="1">
    <location>
        <begin position="49"/>
        <end position="91"/>
    </location>
</feature>
<keyword evidence="2" id="KW-0732">Signal</keyword>
<evidence type="ECO:0008006" key="5">
    <source>
        <dbReference type="Google" id="ProtNLM"/>
    </source>
</evidence>
<dbReference type="RefSeq" id="WP_169527296.1">
    <property type="nucleotide sequence ID" value="NZ_JAAMPU010000104.1"/>
</dbReference>
<dbReference type="Proteomes" id="UP000712080">
    <property type="component" value="Unassembled WGS sequence"/>
</dbReference>
<organism evidence="3 4">
    <name type="scientific">Flavobacterium silvaticum</name>
    <dbReference type="NCBI Taxonomy" id="1852020"/>
    <lineage>
        <taxon>Bacteria</taxon>
        <taxon>Pseudomonadati</taxon>
        <taxon>Bacteroidota</taxon>
        <taxon>Flavobacteriia</taxon>
        <taxon>Flavobacteriales</taxon>
        <taxon>Flavobacteriaceae</taxon>
        <taxon>Flavobacterium</taxon>
    </lineage>
</organism>
<protein>
    <recommendedName>
        <fullName evidence="5">PorT family protein</fullName>
    </recommendedName>
</protein>
<name>A0A972JGH0_9FLAO</name>
<feature type="signal peptide" evidence="2">
    <location>
        <begin position="1"/>
        <end position="22"/>
    </location>
</feature>
<evidence type="ECO:0000313" key="3">
    <source>
        <dbReference type="EMBL" id="NMH28196.1"/>
    </source>
</evidence>
<keyword evidence="4" id="KW-1185">Reference proteome</keyword>
<feature type="chain" id="PRO_5037306119" description="PorT family protein" evidence="2">
    <location>
        <begin position="23"/>
        <end position="374"/>
    </location>
</feature>
<keyword evidence="1" id="KW-0175">Coiled coil</keyword>
<proteinExistence type="predicted"/>
<comment type="caution">
    <text evidence="3">The sequence shown here is derived from an EMBL/GenBank/DDBJ whole genome shotgun (WGS) entry which is preliminary data.</text>
</comment>
<evidence type="ECO:0000256" key="1">
    <source>
        <dbReference type="SAM" id="Coils"/>
    </source>
</evidence>
<dbReference type="AlphaFoldDB" id="A0A972JGH0"/>
<sequence length="374" mass="43053">MKKIIFALVATGFAMFSGNAQNVVPDTVKSPRMQFEDPQSRASRREFYLKELEEEKKRVEDQEKFELKKVLEKINDRVAKNEITADEARKLKEDAAKNSALNIDQKLAIIETQKKLLERDNYWAFEYSQGESLEIGLGNVYDDKGSWLLGYGYRNDTKKVKYDKRSYGDIVVAGGLSNAFSSNRSFKDSPYKVWQSGFAELGWTERIRLMKDNNFWRLAAGASLQLHAFTLTANRYVSVDGDKTLFTTAAEDLKYQKFRVTNLVFPVYLEFGPSKKYEYYDHFRYSTVNHWKAGIGGYAGMNLWSNQVTRYYDNGRKIQDTQQRSFNASNFVYGLGAYVGYGPVSIYATYDLQPLFKNGPTRDNVFSIAIRLDL</sequence>
<accession>A0A972JGH0</accession>